<protein>
    <recommendedName>
        <fullName evidence="5">Acetyl-CoA synthetase-like protein</fullName>
    </recommendedName>
</protein>
<dbReference type="InterPro" id="IPR000873">
    <property type="entry name" value="AMP-dep_synth/lig_dom"/>
</dbReference>
<dbReference type="Proteomes" id="UP001556367">
    <property type="component" value="Unassembled WGS sequence"/>
</dbReference>
<dbReference type="EMBL" id="JASNQZ010000011">
    <property type="protein sequence ID" value="KAL0951458.1"/>
    <property type="molecule type" value="Genomic_DNA"/>
</dbReference>
<dbReference type="Gene3D" id="2.30.38.10">
    <property type="entry name" value="Luciferase, Domain 3"/>
    <property type="match status" value="1"/>
</dbReference>
<dbReference type="Gene3D" id="3.40.50.980">
    <property type="match status" value="2"/>
</dbReference>
<feature type="domain" description="AMP-binding enzyme C-terminal" evidence="2">
    <location>
        <begin position="461"/>
        <end position="547"/>
    </location>
</feature>
<dbReference type="Pfam" id="PF13193">
    <property type="entry name" value="AMP-binding_C"/>
    <property type="match status" value="1"/>
</dbReference>
<dbReference type="InterPro" id="IPR020845">
    <property type="entry name" value="AMP-binding_CS"/>
</dbReference>
<proteinExistence type="predicted"/>
<dbReference type="InterPro" id="IPR045851">
    <property type="entry name" value="AMP-bd_C_sf"/>
</dbReference>
<name>A0ABR3J7L2_9AGAR</name>
<dbReference type="PANTHER" id="PTHR24096">
    <property type="entry name" value="LONG-CHAIN-FATTY-ACID--COA LIGASE"/>
    <property type="match status" value="1"/>
</dbReference>
<evidence type="ECO:0000259" key="1">
    <source>
        <dbReference type="Pfam" id="PF00501"/>
    </source>
</evidence>
<organism evidence="3 4">
    <name type="scientific">Hohenbuehelia grisea</name>
    <dbReference type="NCBI Taxonomy" id="104357"/>
    <lineage>
        <taxon>Eukaryota</taxon>
        <taxon>Fungi</taxon>
        <taxon>Dikarya</taxon>
        <taxon>Basidiomycota</taxon>
        <taxon>Agaricomycotina</taxon>
        <taxon>Agaricomycetes</taxon>
        <taxon>Agaricomycetidae</taxon>
        <taxon>Agaricales</taxon>
        <taxon>Pleurotineae</taxon>
        <taxon>Pleurotaceae</taxon>
        <taxon>Hohenbuehelia</taxon>
    </lineage>
</organism>
<dbReference type="Gene3D" id="3.30.300.30">
    <property type="match status" value="1"/>
</dbReference>
<dbReference type="Pfam" id="PF00501">
    <property type="entry name" value="AMP-binding"/>
    <property type="match status" value="1"/>
</dbReference>
<sequence>MSVFYGPPAPYIPDDLTIPQFILDSHHPVRPVRSNDIPWFVDDASGTKVGYEELRSRSFGLANALKLRYNIGENDVVCIFSANHVDYPVAVWASHRLGSVVSTANPAYTTDELLYQLETTKPVVLFTQADSLETALASARQHGLPNDRIVILDQSTHPSFATLPGLIAYGLRQQTAFVERRLAAGEAKTKIAFLCFSSGTTGRPKAVAISHYAVIANVIQISVHHRIDDPTIPVSQLRWAPGDVCTAVLPFFHIYGLIVNMHFAIFVGTTIVVIPKFNFGDLLESVMRHRITHLMIVPPMLVLFCKHPAAKKYDFSHIKGVYSGAAPLSMELTQQAAKVFPNSLVGQGYGMTETATAVTLIPMPDRLGNGSVGVLLPGCAAKVIKQDGKLGGVGDLGELVITGPSMAAGYTNNAQATSETFVDGWVHTGDEVYFDKNGEMWVVDRLKELIKVRGFQVPPAELEGHLLGHPYVSDVCVVPIPDEYSGEIPRAYVVPHADIASRIADPAEAEKVKAELTKYVADHKVKYKHLAGGLEFIDVIPKNPSGKLLRRVLRERAREEVKAITKAKL</sequence>
<dbReference type="PROSITE" id="PS00455">
    <property type="entry name" value="AMP_BINDING"/>
    <property type="match status" value="1"/>
</dbReference>
<reference evidence="4" key="1">
    <citation type="submission" date="2024-06" db="EMBL/GenBank/DDBJ databases">
        <title>Multi-omics analyses provide insights into the biosynthesis of the anticancer antibiotic pleurotin in Hohenbuehelia grisea.</title>
        <authorList>
            <person name="Weaver J.A."/>
            <person name="Alberti F."/>
        </authorList>
    </citation>
    <scope>NUCLEOTIDE SEQUENCE [LARGE SCALE GENOMIC DNA]</scope>
    <source>
        <strain evidence="4">T-177</strain>
    </source>
</reference>
<dbReference type="SUPFAM" id="SSF56801">
    <property type="entry name" value="Acetyl-CoA synthetase-like"/>
    <property type="match status" value="1"/>
</dbReference>
<comment type="caution">
    <text evidence="3">The sequence shown here is derived from an EMBL/GenBank/DDBJ whole genome shotgun (WGS) entry which is preliminary data.</text>
</comment>
<dbReference type="PANTHER" id="PTHR24096:SF422">
    <property type="entry name" value="BCDNA.GH02901"/>
    <property type="match status" value="1"/>
</dbReference>
<feature type="domain" description="AMP-dependent synthetase/ligase" evidence="1">
    <location>
        <begin position="36"/>
        <end position="410"/>
    </location>
</feature>
<evidence type="ECO:0008006" key="5">
    <source>
        <dbReference type="Google" id="ProtNLM"/>
    </source>
</evidence>
<accession>A0ABR3J7L2</accession>
<evidence type="ECO:0000313" key="3">
    <source>
        <dbReference type="EMBL" id="KAL0951458.1"/>
    </source>
</evidence>
<gene>
    <name evidence="3" type="ORF">HGRIS_008147</name>
</gene>
<dbReference type="CDD" id="cd05911">
    <property type="entry name" value="Firefly_Luc_like"/>
    <property type="match status" value="1"/>
</dbReference>
<evidence type="ECO:0000313" key="4">
    <source>
        <dbReference type="Proteomes" id="UP001556367"/>
    </source>
</evidence>
<evidence type="ECO:0000259" key="2">
    <source>
        <dbReference type="Pfam" id="PF13193"/>
    </source>
</evidence>
<dbReference type="InterPro" id="IPR025110">
    <property type="entry name" value="AMP-bd_C"/>
</dbReference>
<keyword evidence="4" id="KW-1185">Reference proteome</keyword>